<organism evidence="2">
    <name type="scientific">Mizugakiibacter sediminis</name>
    <dbReference type="NCBI Taxonomy" id="1475481"/>
    <lineage>
        <taxon>Bacteria</taxon>
        <taxon>Pseudomonadati</taxon>
        <taxon>Pseudomonadota</taxon>
        <taxon>Gammaproteobacteria</taxon>
        <taxon>Lysobacterales</taxon>
        <taxon>Rhodanobacteraceae</taxon>
        <taxon>Mizugakiibacter</taxon>
    </lineage>
</organism>
<dbReference type="Proteomes" id="UP000253740">
    <property type="component" value="Unassembled WGS sequence"/>
</dbReference>
<accession>A0A0K8QN15</accession>
<dbReference type="InterPro" id="IPR010982">
    <property type="entry name" value="Lambda_DNA-bd_dom_sf"/>
</dbReference>
<name>A0A0K8QN15_9GAMM</name>
<sequence length="108" mass="11686">MSQDEDWLTVLREACAASSQAAVGRRIDYSAAVVNQVLKGTYTGDLRSVRKAVEGALMGLTVNCPVIGELPRHRCLEYQRRGFAATNPLRVALAQACPTCPHRRGASS</sequence>
<proteinExistence type="predicted"/>
<dbReference type="EMBL" id="DF970196">
    <property type="protein sequence ID" value="GAP66295.1"/>
    <property type="molecule type" value="Genomic_DNA"/>
</dbReference>
<dbReference type="EMBL" id="DF952378">
    <property type="protein sequence ID" value="GAN44653.1"/>
    <property type="molecule type" value="Genomic_DNA"/>
</dbReference>
<reference evidence="2" key="2">
    <citation type="submission" date="2015-08" db="EMBL/GenBank/DDBJ databases">
        <title>Complete DNA Sequence of Pseudomonas syringae pv. actinidiae, the Causal Agent of Kiwifruit Canker Disease.</title>
        <authorList>
            <person name="Rikkerink E.H.A."/>
            <person name="Fineran P.C."/>
        </authorList>
    </citation>
    <scope>NUCLEOTIDE SEQUENCE</scope>
    <source>
        <strain evidence="2">SkMP5</strain>
    </source>
</reference>
<dbReference type="Gene3D" id="1.10.260.40">
    <property type="entry name" value="lambda repressor-like DNA-binding domains"/>
    <property type="match status" value="1"/>
</dbReference>
<dbReference type="OrthoDB" id="6064795at2"/>
<evidence type="ECO:0000313" key="3">
    <source>
        <dbReference type="Proteomes" id="UP000253740"/>
    </source>
</evidence>
<dbReference type="RefSeq" id="WP_062536836.1">
    <property type="nucleotide sequence ID" value="NZ_DF970196.1"/>
</dbReference>
<dbReference type="STRING" id="1475481.GCA_000953855_01630"/>
<dbReference type="AlphaFoldDB" id="A0A0K8QN15"/>
<reference evidence="1" key="1">
    <citation type="submission" date="2015-03" db="EMBL/GenBank/DDBJ databases">
        <title>Draft genome sequence of Mizugakiibacter sediminis skMP5.</title>
        <authorList>
            <person name="Watanabe T."/>
            <person name="Kojima H."/>
            <person name="Fukui M."/>
        </authorList>
    </citation>
    <scope>NUCLEOTIDE SEQUENCE</scope>
    <source>
        <strain evidence="1">SkMP5</strain>
    </source>
</reference>
<keyword evidence="3" id="KW-1185">Reference proteome</keyword>
<evidence type="ECO:0000313" key="1">
    <source>
        <dbReference type="EMBL" id="GAN44653.1"/>
    </source>
</evidence>
<protein>
    <recommendedName>
        <fullName evidence="4">Transcriptional regulator</fullName>
    </recommendedName>
</protein>
<evidence type="ECO:0008006" key="4">
    <source>
        <dbReference type="Google" id="ProtNLM"/>
    </source>
</evidence>
<evidence type="ECO:0000313" key="2">
    <source>
        <dbReference type="EMBL" id="GAP66295.1"/>
    </source>
</evidence>
<gene>
    <name evidence="1" type="ORF">MBSD_1188</name>
    <name evidence="2" type="ORF">MBSD_n1599</name>
</gene>
<dbReference type="HOGENOM" id="CLU_147807_0_0_6"/>
<dbReference type="GO" id="GO:0003677">
    <property type="term" value="F:DNA binding"/>
    <property type="evidence" value="ECO:0007669"/>
    <property type="project" value="InterPro"/>
</dbReference>